<dbReference type="GO" id="GO:0005506">
    <property type="term" value="F:iron ion binding"/>
    <property type="evidence" value="ECO:0007669"/>
    <property type="project" value="InterPro"/>
</dbReference>
<keyword evidence="5 14" id="KW-0812">Transmembrane</keyword>
<evidence type="ECO:0000313" key="16">
    <source>
        <dbReference type="Proteomes" id="UP000799772"/>
    </source>
</evidence>
<comment type="cofactor">
    <cofactor evidence="1 12">
        <name>heme</name>
        <dbReference type="ChEBI" id="CHEBI:30413"/>
    </cofactor>
</comment>
<dbReference type="GO" id="GO:0016020">
    <property type="term" value="C:membrane"/>
    <property type="evidence" value="ECO:0007669"/>
    <property type="project" value="UniProtKB-SubCell"/>
</dbReference>
<dbReference type="InterPro" id="IPR001128">
    <property type="entry name" value="Cyt_P450"/>
</dbReference>
<dbReference type="InterPro" id="IPR017972">
    <property type="entry name" value="Cyt_P450_CS"/>
</dbReference>
<reference evidence="15" key="1">
    <citation type="journal article" date="2020" name="Stud. Mycol.">
        <title>101 Dothideomycetes genomes: a test case for predicting lifestyles and emergence of pathogens.</title>
        <authorList>
            <person name="Haridas S."/>
            <person name="Albert R."/>
            <person name="Binder M."/>
            <person name="Bloem J."/>
            <person name="Labutti K."/>
            <person name="Salamov A."/>
            <person name="Andreopoulos B."/>
            <person name="Baker S."/>
            <person name="Barry K."/>
            <person name="Bills G."/>
            <person name="Bluhm B."/>
            <person name="Cannon C."/>
            <person name="Castanera R."/>
            <person name="Culley D."/>
            <person name="Daum C."/>
            <person name="Ezra D."/>
            <person name="Gonzalez J."/>
            <person name="Henrissat B."/>
            <person name="Kuo A."/>
            <person name="Liang C."/>
            <person name="Lipzen A."/>
            <person name="Lutzoni F."/>
            <person name="Magnuson J."/>
            <person name="Mondo S."/>
            <person name="Nolan M."/>
            <person name="Ohm R."/>
            <person name="Pangilinan J."/>
            <person name="Park H.-J."/>
            <person name="Ramirez L."/>
            <person name="Alfaro M."/>
            <person name="Sun H."/>
            <person name="Tritt A."/>
            <person name="Yoshinaga Y."/>
            <person name="Zwiers L.-H."/>
            <person name="Turgeon B."/>
            <person name="Goodwin S."/>
            <person name="Spatafora J."/>
            <person name="Crous P."/>
            <person name="Grigoriev I."/>
        </authorList>
    </citation>
    <scope>NUCLEOTIDE SEQUENCE</scope>
    <source>
        <strain evidence="15">CBS 133067</strain>
    </source>
</reference>
<protein>
    <submittedName>
        <fullName evidence="15">Cytochrome P450</fullName>
    </submittedName>
</protein>
<dbReference type="Pfam" id="PF00067">
    <property type="entry name" value="p450"/>
    <property type="match status" value="1"/>
</dbReference>
<organism evidence="15 16">
    <name type="scientific">Rhizodiscina lignyota</name>
    <dbReference type="NCBI Taxonomy" id="1504668"/>
    <lineage>
        <taxon>Eukaryota</taxon>
        <taxon>Fungi</taxon>
        <taxon>Dikarya</taxon>
        <taxon>Ascomycota</taxon>
        <taxon>Pezizomycotina</taxon>
        <taxon>Dothideomycetes</taxon>
        <taxon>Pleosporomycetidae</taxon>
        <taxon>Aulographales</taxon>
        <taxon>Rhizodiscinaceae</taxon>
        <taxon>Rhizodiscina</taxon>
    </lineage>
</organism>
<evidence type="ECO:0000256" key="10">
    <source>
        <dbReference type="ARBA" id="ARBA00023033"/>
    </source>
</evidence>
<keyword evidence="16" id="KW-1185">Reference proteome</keyword>
<dbReference type="PANTHER" id="PTHR24305:SF157">
    <property type="entry name" value="N-ACETYLTRYPTOPHAN 6-HYDROXYLASE IVOC-RELATED"/>
    <property type="match status" value="1"/>
</dbReference>
<evidence type="ECO:0000256" key="8">
    <source>
        <dbReference type="ARBA" id="ARBA00023002"/>
    </source>
</evidence>
<dbReference type="PANTHER" id="PTHR24305">
    <property type="entry name" value="CYTOCHROME P450"/>
    <property type="match status" value="1"/>
</dbReference>
<dbReference type="OrthoDB" id="3945418at2759"/>
<dbReference type="GO" id="GO:0016705">
    <property type="term" value="F:oxidoreductase activity, acting on paired donors, with incorporation or reduction of molecular oxygen"/>
    <property type="evidence" value="ECO:0007669"/>
    <property type="project" value="InterPro"/>
</dbReference>
<evidence type="ECO:0000256" key="3">
    <source>
        <dbReference type="ARBA" id="ARBA00010617"/>
    </source>
</evidence>
<evidence type="ECO:0000256" key="2">
    <source>
        <dbReference type="ARBA" id="ARBA00004167"/>
    </source>
</evidence>
<dbReference type="CDD" id="cd11062">
    <property type="entry name" value="CYP58-like"/>
    <property type="match status" value="1"/>
</dbReference>
<dbReference type="InterPro" id="IPR050121">
    <property type="entry name" value="Cytochrome_P450_monoxygenase"/>
</dbReference>
<keyword evidence="7 14" id="KW-1133">Transmembrane helix</keyword>
<keyword evidence="6 12" id="KW-0479">Metal-binding</keyword>
<accession>A0A9P4IDX8</accession>
<feature type="binding site" description="axial binding residue" evidence="12">
    <location>
        <position position="444"/>
    </location>
    <ligand>
        <name>heme</name>
        <dbReference type="ChEBI" id="CHEBI:30413"/>
    </ligand>
    <ligandPart>
        <name>Fe</name>
        <dbReference type="ChEBI" id="CHEBI:18248"/>
    </ligandPart>
</feature>
<evidence type="ECO:0000256" key="6">
    <source>
        <dbReference type="ARBA" id="ARBA00022723"/>
    </source>
</evidence>
<keyword evidence="11 14" id="KW-0472">Membrane</keyword>
<dbReference type="GO" id="GO:0020037">
    <property type="term" value="F:heme binding"/>
    <property type="evidence" value="ECO:0007669"/>
    <property type="project" value="InterPro"/>
</dbReference>
<gene>
    <name evidence="15" type="ORF">NA57DRAFT_38419</name>
</gene>
<comment type="subcellular location">
    <subcellularLocation>
        <location evidence="2">Membrane</location>
        <topology evidence="2">Single-pass membrane protein</topology>
    </subcellularLocation>
</comment>
<dbReference type="AlphaFoldDB" id="A0A9P4IDX8"/>
<dbReference type="PRINTS" id="PR00385">
    <property type="entry name" value="P450"/>
</dbReference>
<keyword evidence="8 13" id="KW-0560">Oxidoreductase</keyword>
<dbReference type="Proteomes" id="UP000799772">
    <property type="component" value="Unassembled WGS sequence"/>
</dbReference>
<keyword evidence="10 13" id="KW-0503">Monooxygenase</keyword>
<comment type="caution">
    <text evidence="15">The sequence shown here is derived from an EMBL/GenBank/DDBJ whole genome shotgun (WGS) entry which is preliminary data.</text>
</comment>
<dbReference type="InterPro" id="IPR036396">
    <property type="entry name" value="Cyt_P450_sf"/>
</dbReference>
<evidence type="ECO:0000256" key="5">
    <source>
        <dbReference type="ARBA" id="ARBA00022692"/>
    </source>
</evidence>
<dbReference type="EMBL" id="ML978125">
    <property type="protein sequence ID" value="KAF2100056.1"/>
    <property type="molecule type" value="Genomic_DNA"/>
</dbReference>
<evidence type="ECO:0000256" key="12">
    <source>
        <dbReference type="PIRSR" id="PIRSR602401-1"/>
    </source>
</evidence>
<name>A0A9P4IDX8_9PEZI</name>
<evidence type="ECO:0000256" key="1">
    <source>
        <dbReference type="ARBA" id="ARBA00001971"/>
    </source>
</evidence>
<proteinExistence type="inferred from homology"/>
<dbReference type="PROSITE" id="PS00086">
    <property type="entry name" value="CYTOCHROME_P450"/>
    <property type="match status" value="1"/>
</dbReference>
<dbReference type="SUPFAM" id="SSF48264">
    <property type="entry name" value="Cytochrome P450"/>
    <property type="match status" value="1"/>
</dbReference>
<evidence type="ECO:0000256" key="14">
    <source>
        <dbReference type="SAM" id="Phobius"/>
    </source>
</evidence>
<evidence type="ECO:0000313" key="15">
    <source>
        <dbReference type="EMBL" id="KAF2100056.1"/>
    </source>
</evidence>
<sequence>MSLFDLFSSISLLGSLLVAISLWTVVGILRRAYFSPLSNIPGPGLAALTPLYEFYFDVIRQGQYTWQIAKLHEQYGPIIRISPYEVHINDPEFIDEVYRGNSEKWKPAAEIFGTGKSVFGTVPHELHRIRRAPLNGYFSKQAVNRLAPVIQSSIEALCKRMSEAKSSGQPFELGIAYIGLTVDIITEYSFAEPYGCLKREDLGKEWYDMMTEATKIVPLSFQSGWVMKTLEAMPVSMVKVMNPQLMCMIDYQSDIEQRLRKLKDVNERSKTTIFQSLLNGDLPPQEKEIPRLVDEGMGLVAAGANTTAHTLKYVTFQLLNNPDILHKLMEELVDAIPDPSVIPPVSSLEQLPYLSAIIQEALRTANSVPHRLQRVSTNSTVRYRGYDIPPGTPVGMSPTLIHENADLFPNPKTFKPERWLDADGKRTVELTRYLMPFGRGTRQCIGMNLAWAELYMTLGTVFRRFDMKLYQTNLEDVEVVHDFFNGLPKDGAKGLRVLIAQK</sequence>
<evidence type="ECO:0000256" key="11">
    <source>
        <dbReference type="ARBA" id="ARBA00023136"/>
    </source>
</evidence>
<evidence type="ECO:0000256" key="7">
    <source>
        <dbReference type="ARBA" id="ARBA00022989"/>
    </source>
</evidence>
<dbReference type="PRINTS" id="PR00463">
    <property type="entry name" value="EP450I"/>
</dbReference>
<evidence type="ECO:0000256" key="9">
    <source>
        <dbReference type="ARBA" id="ARBA00023004"/>
    </source>
</evidence>
<keyword evidence="9 12" id="KW-0408">Iron</keyword>
<keyword evidence="4 12" id="KW-0349">Heme</keyword>
<dbReference type="GO" id="GO:0004497">
    <property type="term" value="F:monooxygenase activity"/>
    <property type="evidence" value="ECO:0007669"/>
    <property type="project" value="UniProtKB-KW"/>
</dbReference>
<evidence type="ECO:0000256" key="13">
    <source>
        <dbReference type="RuleBase" id="RU000461"/>
    </source>
</evidence>
<feature type="transmembrane region" description="Helical" evidence="14">
    <location>
        <begin position="6"/>
        <end position="29"/>
    </location>
</feature>
<dbReference type="InterPro" id="IPR002401">
    <property type="entry name" value="Cyt_P450_E_grp-I"/>
</dbReference>
<dbReference type="Gene3D" id="1.10.630.10">
    <property type="entry name" value="Cytochrome P450"/>
    <property type="match status" value="1"/>
</dbReference>
<comment type="similarity">
    <text evidence="3 13">Belongs to the cytochrome P450 family.</text>
</comment>
<dbReference type="FunFam" id="1.10.630.10:FF:000069">
    <property type="entry name" value="Cytochrome P450, putative (Eurofung)"/>
    <property type="match status" value="1"/>
</dbReference>
<evidence type="ECO:0000256" key="4">
    <source>
        <dbReference type="ARBA" id="ARBA00022617"/>
    </source>
</evidence>